<proteinExistence type="predicted"/>
<dbReference type="STRING" id="211114.SAMN04489726_4932"/>
<reference evidence="2 3" key="1">
    <citation type="submission" date="2016-10" db="EMBL/GenBank/DDBJ databases">
        <authorList>
            <person name="de Groot N.N."/>
        </authorList>
    </citation>
    <scope>NUCLEOTIDE SEQUENCE [LARGE SCALE GENOMIC DNA]</scope>
    <source>
        <strain evidence="2 3">DSM 44149</strain>
    </source>
</reference>
<evidence type="ECO:0000313" key="2">
    <source>
        <dbReference type="EMBL" id="SDN10392.1"/>
    </source>
</evidence>
<dbReference type="AlphaFoldDB" id="A0A1G9YMY3"/>
<evidence type="ECO:0000256" key="1">
    <source>
        <dbReference type="SAM" id="SignalP"/>
    </source>
</evidence>
<feature type="signal peptide" evidence="1">
    <location>
        <begin position="1"/>
        <end position="18"/>
    </location>
</feature>
<accession>A0A1G9YMY3</accession>
<keyword evidence="1" id="KW-0732">Signal</keyword>
<dbReference type="Proteomes" id="UP000183376">
    <property type="component" value="Chromosome I"/>
</dbReference>
<dbReference type="RefSeq" id="WP_030427604.1">
    <property type="nucleotide sequence ID" value="NZ_JOEF01000002.1"/>
</dbReference>
<dbReference type="EMBL" id="LT629701">
    <property type="protein sequence ID" value="SDN10392.1"/>
    <property type="molecule type" value="Genomic_DNA"/>
</dbReference>
<keyword evidence="3" id="KW-1185">Reference proteome</keyword>
<gene>
    <name evidence="2" type="ORF">SAMN04489726_4932</name>
</gene>
<feature type="chain" id="PRO_5039617227" evidence="1">
    <location>
        <begin position="19"/>
        <end position="73"/>
    </location>
</feature>
<organism evidence="2 3">
    <name type="scientific">Allokutzneria albata</name>
    <name type="common">Kibdelosporangium albatum</name>
    <dbReference type="NCBI Taxonomy" id="211114"/>
    <lineage>
        <taxon>Bacteria</taxon>
        <taxon>Bacillati</taxon>
        <taxon>Actinomycetota</taxon>
        <taxon>Actinomycetes</taxon>
        <taxon>Pseudonocardiales</taxon>
        <taxon>Pseudonocardiaceae</taxon>
        <taxon>Allokutzneria</taxon>
    </lineage>
</organism>
<evidence type="ECO:0000313" key="3">
    <source>
        <dbReference type="Proteomes" id="UP000183376"/>
    </source>
</evidence>
<protein>
    <submittedName>
        <fullName evidence="2">Uncharacterized protein</fullName>
    </submittedName>
</protein>
<sequence>MIRLGVLAPLAVLGAVLAGSGLLGAPAADGEPDRPPVEVIETGSVLHADLHGPGTGVTGTILSERVTAIRGTT</sequence>
<name>A0A1G9YMY3_ALLAB</name>